<dbReference type="Proteomes" id="UP000076532">
    <property type="component" value="Unassembled WGS sequence"/>
</dbReference>
<dbReference type="Pfam" id="PF24519">
    <property type="entry name" value="Ig-like_Pom152_1"/>
    <property type="match status" value="1"/>
</dbReference>
<dbReference type="OrthoDB" id="5529162at2759"/>
<feature type="compositionally biased region" description="Basic residues" evidence="1">
    <location>
        <begin position="148"/>
        <end position="163"/>
    </location>
</feature>
<feature type="compositionally biased region" description="Low complexity" evidence="1">
    <location>
        <begin position="93"/>
        <end position="108"/>
    </location>
</feature>
<dbReference type="InterPro" id="IPR056542">
    <property type="entry name" value="Ig-like_POM152_1st"/>
</dbReference>
<protein>
    <recommendedName>
        <fullName evidence="2">Nucleoporin POM152 first Ig-like domain-containing protein</fullName>
    </recommendedName>
</protein>
<reference evidence="3 4" key="1">
    <citation type="journal article" date="2016" name="Mol. Biol. Evol.">
        <title>Comparative Genomics of Early-Diverging Mushroom-Forming Fungi Provides Insights into the Origins of Lignocellulose Decay Capabilities.</title>
        <authorList>
            <person name="Nagy L.G."/>
            <person name="Riley R."/>
            <person name="Tritt A."/>
            <person name="Adam C."/>
            <person name="Daum C."/>
            <person name="Floudas D."/>
            <person name="Sun H."/>
            <person name="Yadav J.S."/>
            <person name="Pangilinan J."/>
            <person name="Larsson K.H."/>
            <person name="Matsuura K."/>
            <person name="Barry K."/>
            <person name="Labutti K."/>
            <person name="Kuo R."/>
            <person name="Ohm R.A."/>
            <person name="Bhattacharya S.S."/>
            <person name="Shirouzu T."/>
            <person name="Yoshinaga Y."/>
            <person name="Martin F.M."/>
            <person name="Grigoriev I.V."/>
            <person name="Hibbett D.S."/>
        </authorList>
    </citation>
    <scope>NUCLEOTIDE SEQUENCE [LARGE SCALE GENOMIC DNA]</scope>
    <source>
        <strain evidence="3 4">CBS 109695</strain>
    </source>
</reference>
<dbReference type="EMBL" id="KV417522">
    <property type="protein sequence ID" value="KZP25185.1"/>
    <property type="molecule type" value="Genomic_DNA"/>
</dbReference>
<sequence>MSPISTTRLNPNAHTFYLSPHASYTVLIPVLHNNTDIANLRYTMTPPAILRAGLGRERYYVELSAKDLNAIEVGQLTNCPPFDWCERSIASTTNTTTTATNPRTSHTPWLPPPCRRRSRSSTSSFASDALHQDDHLEPPLAPHQPAGAHRRAPARRRSSRQSI</sequence>
<evidence type="ECO:0000256" key="1">
    <source>
        <dbReference type="SAM" id="MobiDB-lite"/>
    </source>
</evidence>
<evidence type="ECO:0000259" key="2">
    <source>
        <dbReference type="Pfam" id="PF24519"/>
    </source>
</evidence>
<keyword evidence="4" id="KW-1185">Reference proteome</keyword>
<evidence type="ECO:0000313" key="4">
    <source>
        <dbReference type="Proteomes" id="UP000076532"/>
    </source>
</evidence>
<organism evidence="3 4">
    <name type="scientific">Athelia psychrophila</name>
    <dbReference type="NCBI Taxonomy" id="1759441"/>
    <lineage>
        <taxon>Eukaryota</taxon>
        <taxon>Fungi</taxon>
        <taxon>Dikarya</taxon>
        <taxon>Basidiomycota</taxon>
        <taxon>Agaricomycotina</taxon>
        <taxon>Agaricomycetes</taxon>
        <taxon>Agaricomycetidae</taxon>
        <taxon>Atheliales</taxon>
        <taxon>Atheliaceae</taxon>
        <taxon>Athelia</taxon>
    </lineage>
</organism>
<accession>A0A166NMT0</accession>
<feature type="region of interest" description="Disordered" evidence="1">
    <location>
        <begin position="93"/>
        <end position="163"/>
    </location>
</feature>
<evidence type="ECO:0000313" key="3">
    <source>
        <dbReference type="EMBL" id="KZP25185.1"/>
    </source>
</evidence>
<gene>
    <name evidence="3" type="ORF">FIBSPDRAFT_856158</name>
</gene>
<name>A0A166NMT0_9AGAM</name>
<feature type="domain" description="Nucleoporin POM152 first Ig-like" evidence="2">
    <location>
        <begin position="6"/>
        <end position="95"/>
    </location>
</feature>
<dbReference type="AlphaFoldDB" id="A0A166NMT0"/>
<dbReference type="STRING" id="436010.A0A166NMT0"/>
<proteinExistence type="predicted"/>